<evidence type="ECO:0000313" key="3">
    <source>
        <dbReference type="EMBL" id="OBV40690.1"/>
    </source>
</evidence>
<evidence type="ECO:0000256" key="2">
    <source>
        <dbReference type="SAM" id="Phobius"/>
    </source>
</evidence>
<keyword evidence="2" id="KW-0812">Transmembrane</keyword>
<accession>A0A1A7C7E6</accession>
<dbReference type="RefSeq" id="WP_150127698.1">
    <property type="nucleotide sequence ID" value="NZ_LOCQ01000045.1"/>
</dbReference>
<sequence length="406" mass="46485">MANRELEELNILKNSDLQNELINLPDHEFIIALTKNNTSTTNRIIESLNHNLASRMLSLLSIAQIIKILKIFSKDSLLHFLSLIQPSQIASILSHSNNELIKKIIDSAPSYKYRIGVAKSLPLERKKLWIDYVRTTENEFNETRSRADDASISLFEDRKRLLIDLDDAIKTRETMLENLEHESKIKIAHYSSLATEEESKLNSKLKEIEKKEKELAERIFEFEEETRKQVQERIEIKVPEYVAEALKVLDDREILYRKKAFNWGIQGILVLSAAIISATAISLYGAGLGASLESLPWQALLFVTFKGLIILSVLGLWAKHAFTVSNAYMHESIKRSDRAHAINFGKLYLEIYGNSVDRKELIDIFENWNITSESAFSKANPAGFEPQISDKIDTLLRIINLQKKED</sequence>
<feature type="transmembrane region" description="Helical" evidence="2">
    <location>
        <begin position="297"/>
        <end position="318"/>
    </location>
</feature>
<organism evidence="3 4">
    <name type="scientific">Janthinobacterium psychrotolerans</name>
    <dbReference type="NCBI Taxonomy" id="1747903"/>
    <lineage>
        <taxon>Bacteria</taxon>
        <taxon>Pseudomonadati</taxon>
        <taxon>Pseudomonadota</taxon>
        <taxon>Betaproteobacteria</taxon>
        <taxon>Burkholderiales</taxon>
        <taxon>Oxalobacteraceae</taxon>
        <taxon>Janthinobacterium</taxon>
    </lineage>
</organism>
<dbReference type="Proteomes" id="UP000092713">
    <property type="component" value="Unassembled WGS sequence"/>
</dbReference>
<name>A0A1A7C7E6_9BURK</name>
<dbReference type="AlphaFoldDB" id="A0A1A7C7E6"/>
<keyword evidence="4" id="KW-1185">Reference proteome</keyword>
<dbReference type="OrthoDB" id="248155at2"/>
<keyword evidence="1" id="KW-0175">Coiled coil</keyword>
<gene>
    <name evidence="3" type="ORF">ASR47_101882</name>
</gene>
<dbReference type="EMBL" id="LOCQ01000045">
    <property type="protein sequence ID" value="OBV40690.1"/>
    <property type="molecule type" value="Genomic_DNA"/>
</dbReference>
<evidence type="ECO:0000313" key="4">
    <source>
        <dbReference type="Proteomes" id="UP000092713"/>
    </source>
</evidence>
<keyword evidence="2" id="KW-0472">Membrane</keyword>
<comment type="caution">
    <text evidence="3">The sequence shown here is derived from an EMBL/GenBank/DDBJ whole genome shotgun (WGS) entry which is preliminary data.</text>
</comment>
<proteinExistence type="predicted"/>
<feature type="transmembrane region" description="Helical" evidence="2">
    <location>
        <begin position="260"/>
        <end position="285"/>
    </location>
</feature>
<reference evidence="3 4" key="1">
    <citation type="submission" date="2016-04" db="EMBL/GenBank/DDBJ databases">
        <title>Draft genome sequence of Janthinobacterium psychrotolerans sp. nov., isolated from freshwater sediments in Denmark.</title>
        <authorList>
            <person name="Gong X."/>
            <person name="Skrivergaard S."/>
            <person name="Korsgaard B.S."/>
            <person name="Schreiber L."/>
            <person name="Marshall I.P."/>
            <person name="Finster K."/>
            <person name="Schramm A."/>
        </authorList>
    </citation>
    <scope>NUCLEOTIDE SEQUENCE [LARGE SCALE GENOMIC DNA]</scope>
    <source>
        <strain evidence="3 4">S3-2</strain>
    </source>
</reference>
<dbReference type="STRING" id="1747903.ASR47_101882"/>
<keyword evidence="2" id="KW-1133">Transmembrane helix</keyword>
<dbReference type="SUPFAM" id="SSF158791">
    <property type="entry name" value="MgtE N-terminal domain-like"/>
    <property type="match status" value="1"/>
</dbReference>
<evidence type="ECO:0000256" key="1">
    <source>
        <dbReference type="SAM" id="Coils"/>
    </source>
</evidence>
<feature type="coiled-coil region" evidence="1">
    <location>
        <begin position="162"/>
        <end position="233"/>
    </location>
</feature>
<protein>
    <submittedName>
        <fullName evidence="3">Uncharacterized protein</fullName>
    </submittedName>
</protein>